<dbReference type="InterPro" id="IPR020843">
    <property type="entry name" value="ER"/>
</dbReference>
<dbReference type="Gene3D" id="3.40.50.720">
    <property type="entry name" value="NAD(P)-binding Rossmann-like Domain"/>
    <property type="match status" value="1"/>
</dbReference>
<reference evidence="5 6" key="1">
    <citation type="journal article" date="2021" name="bioRxiv">
        <title>The Gossypium anomalum genome as a resource for cotton improvement and evolutionary analysis of hybrid incompatibility.</title>
        <authorList>
            <person name="Grover C.E."/>
            <person name="Yuan D."/>
            <person name="Arick M.A."/>
            <person name="Miller E.R."/>
            <person name="Hu G."/>
            <person name="Peterson D.G."/>
            <person name="Wendel J.F."/>
            <person name="Udall J.A."/>
        </authorList>
    </citation>
    <scope>NUCLEOTIDE SEQUENCE [LARGE SCALE GENOMIC DNA]</scope>
    <source>
        <strain evidence="5">JFW-Udall</strain>
        <tissue evidence="5">Leaf</tissue>
    </source>
</reference>
<dbReference type="Gene3D" id="3.90.180.10">
    <property type="entry name" value="Medium-chain alcohol dehydrogenases, catalytic domain"/>
    <property type="match status" value="1"/>
</dbReference>
<dbReference type="InterPro" id="IPR001356">
    <property type="entry name" value="HD"/>
</dbReference>
<evidence type="ECO:0000256" key="1">
    <source>
        <dbReference type="ARBA" id="ARBA00004123"/>
    </source>
</evidence>
<dbReference type="SUPFAM" id="SSF50129">
    <property type="entry name" value="GroES-like"/>
    <property type="match status" value="1"/>
</dbReference>
<dbReference type="InterPro" id="IPR036291">
    <property type="entry name" value="NAD(P)-bd_dom_sf"/>
</dbReference>
<comment type="subcellular location">
    <subcellularLocation>
        <location evidence="1 2">Nucleus</location>
    </subcellularLocation>
</comment>
<dbReference type="PROSITE" id="PS50071">
    <property type="entry name" value="HOMEOBOX_2"/>
    <property type="match status" value="1"/>
</dbReference>
<dbReference type="Proteomes" id="UP000701853">
    <property type="component" value="Chromosome 1"/>
</dbReference>
<dbReference type="InterPro" id="IPR032001">
    <property type="entry name" value="SAWADEE_dom"/>
</dbReference>
<name>A0A8J5ZQW8_9ROSI</name>
<evidence type="ECO:0000313" key="5">
    <source>
        <dbReference type="EMBL" id="KAG8502540.1"/>
    </source>
</evidence>
<dbReference type="Gene3D" id="2.40.50.40">
    <property type="match status" value="1"/>
</dbReference>
<dbReference type="InterPro" id="IPR011032">
    <property type="entry name" value="GroES-like_sf"/>
</dbReference>
<dbReference type="OrthoDB" id="48317at2759"/>
<dbReference type="InterPro" id="IPR052585">
    <property type="entry name" value="Lipid_raft_assoc_Zn_ADH"/>
</dbReference>
<gene>
    <name evidence="5" type="ORF">CXB51_000117</name>
</gene>
<accession>A0A8J5ZQW8</accession>
<feature type="DNA-binding region" description="Homeobox" evidence="2">
    <location>
        <begin position="3"/>
        <end position="57"/>
    </location>
</feature>
<dbReference type="PANTHER" id="PTHR43482">
    <property type="entry name" value="PROTEIN AST1-RELATED"/>
    <property type="match status" value="1"/>
</dbReference>
<dbReference type="SMART" id="SM00829">
    <property type="entry name" value="PKS_ER"/>
    <property type="match status" value="1"/>
</dbReference>
<keyword evidence="2" id="KW-0238">DNA-binding</keyword>
<keyword evidence="2" id="KW-0539">Nucleus</keyword>
<evidence type="ECO:0000259" key="4">
    <source>
        <dbReference type="PROSITE" id="PS50071"/>
    </source>
</evidence>
<dbReference type="Pfam" id="PF16719">
    <property type="entry name" value="SAWADEE"/>
    <property type="match status" value="1"/>
</dbReference>
<dbReference type="Gene3D" id="2.30.30.140">
    <property type="match status" value="1"/>
</dbReference>
<dbReference type="InterPro" id="IPR009057">
    <property type="entry name" value="Homeodomain-like_sf"/>
</dbReference>
<feature type="compositionally biased region" description="Low complexity" evidence="3">
    <location>
        <begin position="265"/>
        <end position="278"/>
    </location>
</feature>
<dbReference type="GO" id="GO:0003682">
    <property type="term" value="F:chromatin binding"/>
    <property type="evidence" value="ECO:0007669"/>
    <property type="project" value="InterPro"/>
</dbReference>
<dbReference type="CDD" id="cd00086">
    <property type="entry name" value="homeodomain"/>
    <property type="match status" value="1"/>
</dbReference>
<keyword evidence="2" id="KW-0371">Homeobox</keyword>
<dbReference type="SUPFAM" id="SSF51735">
    <property type="entry name" value="NAD(P)-binding Rossmann-fold domains"/>
    <property type="match status" value="1"/>
</dbReference>
<protein>
    <recommendedName>
        <fullName evidence="4">Homeobox domain-containing protein</fullName>
    </recommendedName>
</protein>
<dbReference type="InterPro" id="IPR013154">
    <property type="entry name" value="ADH-like_N"/>
</dbReference>
<organism evidence="5 6">
    <name type="scientific">Gossypium anomalum</name>
    <dbReference type="NCBI Taxonomy" id="47600"/>
    <lineage>
        <taxon>Eukaryota</taxon>
        <taxon>Viridiplantae</taxon>
        <taxon>Streptophyta</taxon>
        <taxon>Embryophyta</taxon>
        <taxon>Tracheophyta</taxon>
        <taxon>Spermatophyta</taxon>
        <taxon>Magnoliopsida</taxon>
        <taxon>eudicotyledons</taxon>
        <taxon>Gunneridae</taxon>
        <taxon>Pentapetalae</taxon>
        <taxon>rosids</taxon>
        <taxon>malvids</taxon>
        <taxon>Malvales</taxon>
        <taxon>Malvaceae</taxon>
        <taxon>Malvoideae</taxon>
        <taxon>Gossypium</taxon>
    </lineage>
</organism>
<keyword evidence="6" id="KW-1185">Reference proteome</keyword>
<comment type="caution">
    <text evidence="5">The sequence shown here is derived from an EMBL/GenBank/DDBJ whole genome shotgun (WGS) entry which is preliminary data.</text>
</comment>
<evidence type="ECO:0000313" key="6">
    <source>
        <dbReference type="Proteomes" id="UP000701853"/>
    </source>
</evidence>
<feature type="region of interest" description="Disordered" evidence="3">
    <location>
        <begin position="255"/>
        <end position="281"/>
    </location>
</feature>
<dbReference type="GO" id="GO:0003677">
    <property type="term" value="F:DNA binding"/>
    <property type="evidence" value="ECO:0007669"/>
    <property type="project" value="UniProtKB-UniRule"/>
</dbReference>
<dbReference type="Pfam" id="PF08240">
    <property type="entry name" value="ADH_N"/>
    <property type="match status" value="1"/>
</dbReference>
<proteinExistence type="predicted"/>
<sequence length="688" mass="76554">METVLQEHHNQMPAREILESLAEKFSESTERKGRTIVQFKQVWNWFQNRRYAIRAKSSKVPGKLNVTSMPRDDSNPVRNVLQPVAAPMPPPMAAPMSTATPATTVPVATRHMSESFMEFEAKSSRDGAWYDVATFLAHRYMETGDPEVQVRFAGFGPEEDEWVKVCKHLRQRSLPCEASECVAVLPGDLILCFQEGKDQALYFDAHVLDAQRRRHDVRGCRCRFLVRYDHDQSEEIVPLRKVCRRPETDYRLQQLHASSNTEQKPSTNPPTATTPAETMQKQQNRDLHKLLILSLKMLHSPQPLLPVPLLKTCRNEKKREKRMAVLKLQSLKPRPISELSIKVGSIRCYVSSCRAVLLPRFGGPEVLQHRPDVPVPDLKPNEVLVRARAVSINPLDTRMRSGYGRSIFEPLLPLILGRDVSGEVAAVGASVKSLTVGQEVFGALHPTALRGTYTDYAILTEDELSPKPASLTHVEASAIPFAALTAWRALKSTARITEGQRLLVIGGGGAVGFSAIQIAVAAGCHVTTTCGNQSINRLMAAGAEQAVDYTSEDIESVIKEKFDAVLDTIGVPETERIGINLLNRGGHYMTLQGEAAALSDRYGLPIGLPAATAVLFKKRIQYKFSHGIEYSWIYMRADSEGLHEIRRLSEAGKLSIPVEKTFSITQVREAHEAKDKKQILGKVVLELD</sequence>
<dbReference type="SUPFAM" id="SSF46689">
    <property type="entry name" value="Homeodomain-like"/>
    <property type="match status" value="1"/>
</dbReference>
<dbReference type="CDD" id="cd05289">
    <property type="entry name" value="MDR_like_2"/>
    <property type="match status" value="1"/>
</dbReference>
<dbReference type="Pfam" id="PF13602">
    <property type="entry name" value="ADH_zinc_N_2"/>
    <property type="match status" value="1"/>
</dbReference>
<dbReference type="PANTHER" id="PTHR43482:SF1">
    <property type="entry name" value="PROTEIN AST1-RELATED"/>
    <property type="match status" value="1"/>
</dbReference>
<feature type="domain" description="Homeobox" evidence="4">
    <location>
        <begin position="1"/>
        <end position="56"/>
    </location>
</feature>
<dbReference type="GO" id="GO:0016491">
    <property type="term" value="F:oxidoreductase activity"/>
    <property type="evidence" value="ECO:0007669"/>
    <property type="project" value="InterPro"/>
</dbReference>
<dbReference type="GO" id="GO:0005634">
    <property type="term" value="C:nucleus"/>
    <property type="evidence" value="ECO:0007669"/>
    <property type="project" value="UniProtKB-SubCell"/>
</dbReference>
<dbReference type="EMBL" id="JAHUZN010000001">
    <property type="protein sequence ID" value="KAG8502540.1"/>
    <property type="molecule type" value="Genomic_DNA"/>
</dbReference>
<evidence type="ECO:0000256" key="2">
    <source>
        <dbReference type="PROSITE-ProRule" id="PRU00108"/>
    </source>
</evidence>
<dbReference type="AlphaFoldDB" id="A0A8J5ZQW8"/>
<feature type="compositionally biased region" description="Polar residues" evidence="3">
    <location>
        <begin position="255"/>
        <end position="264"/>
    </location>
</feature>
<evidence type="ECO:0000256" key="3">
    <source>
        <dbReference type="SAM" id="MobiDB-lite"/>
    </source>
</evidence>